<protein>
    <submittedName>
        <fullName evidence="1">Uncharacterized protein</fullName>
    </submittedName>
</protein>
<sequence length="86" mass="9998">MTPSLDHDDADSAVIRFLALLRNRKTFHPRYLVYLEDTSDEEVLPHDTFLNLNEPAYFLGKVNDDGNLMWTRDEEDKSDAESSHRS</sequence>
<dbReference type="OrthoDB" id="2689665at2759"/>
<evidence type="ECO:0000313" key="2">
    <source>
        <dbReference type="Proteomes" id="UP000053989"/>
    </source>
</evidence>
<evidence type="ECO:0000313" key="1">
    <source>
        <dbReference type="EMBL" id="KIM63794.1"/>
    </source>
</evidence>
<dbReference type="HOGENOM" id="CLU_2499191_0_0_1"/>
<organism evidence="1 2">
    <name type="scientific">Scleroderma citrinum Foug A</name>
    <dbReference type="NCBI Taxonomy" id="1036808"/>
    <lineage>
        <taxon>Eukaryota</taxon>
        <taxon>Fungi</taxon>
        <taxon>Dikarya</taxon>
        <taxon>Basidiomycota</taxon>
        <taxon>Agaricomycotina</taxon>
        <taxon>Agaricomycetes</taxon>
        <taxon>Agaricomycetidae</taxon>
        <taxon>Boletales</taxon>
        <taxon>Sclerodermatineae</taxon>
        <taxon>Sclerodermataceae</taxon>
        <taxon>Scleroderma</taxon>
    </lineage>
</organism>
<dbReference type="Proteomes" id="UP000053989">
    <property type="component" value="Unassembled WGS sequence"/>
</dbReference>
<reference evidence="2" key="2">
    <citation type="submission" date="2015-01" db="EMBL/GenBank/DDBJ databases">
        <title>Evolutionary Origins and Diversification of the Mycorrhizal Mutualists.</title>
        <authorList>
            <consortium name="DOE Joint Genome Institute"/>
            <consortium name="Mycorrhizal Genomics Consortium"/>
            <person name="Kohler A."/>
            <person name="Kuo A."/>
            <person name="Nagy L.G."/>
            <person name="Floudas D."/>
            <person name="Copeland A."/>
            <person name="Barry K.W."/>
            <person name="Cichocki N."/>
            <person name="Veneault-Fourrey C."/>
            <person name="LaButti K."/>
            <person name="Lindquist E.A."/>
            <person name="Lipzen A."/>
            <person name="Lundell T."/>
            <person name="Morin E."/>
            <person name="Murat C."/>
            <person name="Riley R."/>
            <person name="Ohm R."/>
            <person name="Sun H."/>
            <person name="Tunlid A."/>
            <person name="Henrissat B."/>
            <person name="Grigoriev I.V."/>
            <person name="Hibbett D.S."/>
            <person name="Martin F."/>
        </authorList>
    </citation>
    <scope>NUCLEOTIDE SEQUENCE [LARGE SCALE GENOMIC DNA]</scope>
    <source>
        <strain evidence="2">Foug A</strain>
    </source>
</reference>
<dbReference type="EMBL" id="KN822032">
    <property type="protein sequence ID" value="KIM63794.1"/>
    <property type="molecule type" value="Genomic_DNA"/>
</dbReference>
<dbReference type="AlphaFoldDB" id="A0A0C3E5S0"/>
<gene>
    <name evidence="1" type="ORF">SCLCIDRAFT_690785</name>
</gene>
<reference evidence="1 2" key="1">
    <citation type="submission" date="2014-04" db="EMBL/GenBank/DDBJ databases">
        <authorList>
            <consortium name="DOE Joint Genome Institute"/>
            <person name="Kuo A."/>
            <person name="Kohler A."/>
            <person name="Nagy L.G."/>
            <person name="Floudas D."/>
            <person name="Copeland A."/>
            <person name="Barry K.W."/>
            <person name="Cichocki N."/>
            <person name="Veneault-Fourrey C."/>
            <person name="LaButti K."/>
            <person name="Lindquist E.A."/>
            <person name="Lipzen A."/>
            <person name="Lundell T."/>
            <person name="Morin E."/>
            <person name="Murat C."/>
            <person name="Sun H."/>
            <person name="Tunlid A."/>
            <person name="Henrissat B."/>
            <person name="Grigoriev I.V."/>
            <person name="Hibbett D.S."/>
            <person name="Martin F."/>
            <person name="Nordberg H.P."/>
            <person name="Cantor M.N."/>
            <person name="Hua S.X."/>
        </authorList>
    </citation>
    <scope>NUCLEOTIDE SEQUENCE [LARGE SCALE GENOMIC DNA]</scope>
    <source>
        <strain evidence="1 2">Foug A</strain>
    </source>
</reference>
<dbReference type="InParanoid" id="A0A0C3E5S0"/>
<proteinExistence type="predicted"/>
<accession>A0A0C3E5S0</accession>
<name>A0A0C3E5S0_9AGAM</name>
<keyword evidence="2" id="KW-1185">Reference proteome</keyword>